<evidence type="ECO:0000313" key="9">
    <source>
        <dbReference type="Proteomes" id="UP000670152"/>
    </source>
</evidence>
<evidence type="ECO:0000256" key="1">
    <source>
        <dbReference type="ARBA" id="ARBA00004173"/>
    </source>
</evidence>
<dbReference type="AlphaFoldDB" id="A0A836JTH0"/>
<dbReference type="PANTHER" id="PTHR43602">
    <property type="match status" value="1"/>
</dbReference>
<dbReference type="InterPro" id="IPR029045">
    <property type="entry name" value="ClpP/crotonase-like_dom_sf"/>
</dbReference>
<comment type="function">
    <text evidence="6">May play a role in fatty acid biosynthesis and insulin sensitivity.</text>
</comment>
<feature type="non-terminal residue" evidence="8">
    <location>
        <position position="1"/>
    </location>
</feature>
<evidence type="ECO:0000256" key="5">
    <source>
        <dbReference type="ARBA" id="ARBA00023128"/>
    </source>
</evidence>
<keyword evidence="5" id="KW-0496">Mitochondrion</keyword>
<name>A0A836JTH0_9HYME</name>
<dbReference type="InterPro" id="IPR014748">
    <property type="entry name" value="Enoyl-CoA_hydra_C"/>
</dbReference>
<evidence type="ECO:0000256" key="4">
    <source>
        <dbReference type="ARBA" id="ARBA00023098"/>
    </source>
</evidence>
<dbReference type="GO" id="GO:0006631">
    <property type="term" value="P:fatty acid metabolic process"/>
    <property type="evidence" value="ECO:0007669"/>
    <property type="project" value="UniProtKB-KW"/>
</dbReference>
<dbReference type="Proteomes" id="UP000670152">
    <property type="component" value="Unassembled WGS sequence"/>
</dbReference>
<dbReference type="InterPro" id="IPR052377">
    <property type="entry name" value="Mitochondrial_ECH-domain"/>
</dbReference>
<keyword evidence="2" id="KW-0276">Fatty acid metabolism</keyword>
<dbReference type="GO" id="GO:0005739">
    <property type="term" value="C:mitochondrion"/>
    <property type="evidence" value="ECO:0007669"/>
    <property type="project" value="UniProtKB-SubCell"/>
</dbReference>
<reference evidence="8 9" key="1">
    <citation type="submission" date="2020-02" db="EMBL/GenBank/DDBJ databases">
        <title>Relaxed selection underlies rapid genomic changes in the transitions from sociality to social parasitism in ants.</title>
        <authorList>
            <person name="Bi X."/>
        </authorList>
    </citation>
    <scope>NUCLEOTIDE SEQUENCE [LARGE SCALE GENOMIC DNA]</scope>
    <source>
        <strain evidence="8">BGI-DK2014b</strain>
        <tissue evidence="8">Whole body</tissue>
    </source>
</reference>
<gene>
    <name evidence="8" type="primary">Echdc3</name>
    <name evidence="8" type="ORF">G6Z77_0006439</name>
</gene>
<dbReference type="EMBL" id="JAANIB010008022">
    <property type="protein sequence ID" value="KAG5324506.1"/>
    <property type="molecule type" value="Genomic_DNA"/>
</dbReference>
<dbReference type="CDD" id="cd06558">
    <property type="entry name" value="crotonase-like"/>
    <property type="match status" value="1"/>
</dbReference>
<evidence type="ECO:0000256" key="2">
    <source>
        <dbReference type="ARBA" id="ARBA00022832"/>
    </source>
</evidence>
<keyword evidence="4" id="KW-0443">Lipid metabolism</keyword>
<organism evidence="8 9">
    <name type="scientific">Acromyrmex heyeri</name>
    <dbReference type="NCBI Taxonomy" id="230685"/>
    <lineage>
        <taxon>Eukaryota</taxon>
        <taxon>Metazoa</taxon>
        <taxon>Ecdysozoa</taxon>
        <taxon>Arthropoda</taxon>
        <taxon>Hexapoda</taxon>
        <taxon>Insecta</taxon>
        <taxon>Pterygota</taxon>
        <taxon>Neoptera</taxon>
        <taxon>Endopterygota</taxon>
        <taxon>Hymenoptera</taxon>
        <taxon>Apocrita</taxon>
        <taxon>Aculeata</taxon>
        <taxon>Formicoidea</taxon>
        <taxon>Formicidae</taxon>
        <taxon>Myrmicinae</taxon>
        <taxon>Acromyrmex</taxon>
    </lineage>
</organism>
<dbReference type="InterPro" id="IPR001753">
    <property type="entry name" value="Enoyl-CoA_hydra/iso"/>
</dbReference>
<keyword evidence="3" id="KW-0809">Transit peptide</keyword>
<dbReference type="Gene3D" id="3.90.226.10">
    <property type="entry name" value="2-enoyl-CoA Hydratase, Chain A, domain 1"/>
    <property type="match status" value="1"/>
</dbReference>
<dbReference type="GO" id="GO:0016836">
    <property type="term" value="F:hydro-lyase activity"/>
    <property type="evidence" value="ECO:0007669"/>
    <property type="project" value="TreeGrafter"/>
</dbReference>
<dbReference type="Pfam" id="PF00378">
    <property type="entry name" value="ECH_1"/>
    <property type="match status" value="1"/>
</dbReference>
<evidence type="ECO:0000313" key="8">
    <source>
        <dbReference type="EMBL" id="KAG5324506.1"/>
    </source>
</evidence>
<protein>
    <recommendedName>
        <fullName evidence="7">Enoyl-CoA hydratase domain-containing protein 3, mitochondrial</fullName>
    </recommendedName>
</protein>
<evidence type="ECO:0000256" key="7">
    <source>
        <dbReference type="ARBA" id="ARBA00040545"/>
    </source>
</evidence>
<evidence type="ECO:0000256" key="6">
    <source>
        <dbReference type="ARBA" id="ARBA00037410"/>
    </source>
</evidence>
<accession>A0A836JTH0</accession>
<comment type="subcellular location">
    <subcellularLocation>
        <location evidence="1">Mitochondrion</location>
    </subcellularLocation>
</comment>
<feature type="non-terminal residue" evidence="8">
    <location>
        <position position="276"/>
    </location>
</feature>
<keyword evidence="9" id="KW-1185">Reference proteome</keyword>
<proteinExistence type="predicted"/>
<sequence length="276" mass="30483">MIVISRFVIKNGFTVSQGRYIARTLSTEKKYVEATEKNGVRTIRLCDSSSRNSLSLGMLKTLVTEIKRDEDNKDLRSIVLMSEPGKVFSAGHNLKELTATNAKSHKDVFEICSELMRAISQSPVPVIAAVDGLAAAAGCQLVAACDIAVCTERSSFSTPGANVGIFCSTPGIPLVRNVPRKNAMYMLYDSVSALKLYLTSISDEEIRRITDAINMKSRSVVHFGKTFLYEQITLDISTAYALGTEKMVNNLKMKDAQEGIQSFLEKRKPNWSHDLE</sequence>
<evidence type="ECO:0000256" key="3">
    <source>
        <dbReference type="ARBA" id="ARBA00022946"/>
    </source>
</evidence>
<dbReference type="PANTHER" id="PTHR43602:SF1">
    <property type="entry name" value="ENOYL-COA HYDRATASE DOMAIN-CONTAINING PROTEIN 3, MITOCHONDRIAL"/>
    <property type="match status" value="1"/>
</dbReference>
<comment type="caution">
    <text evidence="8">The sequence shown here is derived from an EMBL/GenBank/DDBJ whole genome shotgun (WGS) entry which is preliminary data.</text>
</comment>
<dbReference type="Gene3D" id="1.10.12.10">
    <property type="entry name" value="Lyase 2-enoyl-coa Hydratase, Chain A, domain 2"/>
    <property type="match status" value="1"/>
</dbReference>
<dbReference type="SUPFAM" id="SSF52096">
    <property type="entry name" value="ClpP/crotonase"/>
    <property type="match status" value="1"/>
</dbReference>
<dbReference type="OrthoDB" id="2139957at2759"/>